<accession>A0ABZ1D9L7</accession>
<keyword evidence="3" id="KW-1185">Reference proteome</keyword>
<feature type="compositionally biased region" description="Polar residues" evidence="1">
    <location>
        <begin position="312"/>
        <end position="321"/>
    </location>
</feature>
<feature type="region of interest" description="Disordered" evidence="1">
    <location>
        <begin position="282"/>
        <end position="321"/>
    </location>
</feature>
<proteinExistence type="predicted"/>
<dbReference type="EMBL" id="CP141891">
    <property type="protein sequence ID" value="WRT70778.1"/>
    <property type="molecule type" value="Genomic_DNA"/>
</dbReference>
<feature type="compositionally biased region" description="Low complexity" evidence="1">
    <location>
        <begin position="286"/>
        <end position="297"/>
    </location>
</feature>
<name>A0ABZ1D9L7_9TREE</name>
<reference evidence="2 3" key="1">
    <citation type="submission" date="2024-01" db="EMBL/GenBank/DDBJ databases">
        <title>Comparative genomics of Cryptococcus and Kwoniella reveals pathogenesis evolution and contrasting modes of karyotype evolution via chromosome fusion or intercentromeric recombination.</title>
        <authorList>
            <person name="Coelho M.A."/>
            <person name="David-Palma M."/>
            <person name="Shea T."/>
            <person name="Bowers K."/>
            <person name="McGinley-Smith S."/>
            <person name="Mohammad A.W."/>
            <person name="Gnirke A."/>
            <person name="Yurkov A.M."/>
            <person name="Nowrousian M."/>
            <person name="Sun S."/>
            <person name="Cuomo C.A."/>
            <person name="Heitman J."/>
        </authorList>
    </citation>
    <scope>NUCLEOTIDE SEQUENCE [LARGE SCALE GENOMIC DNA]</scope>
    <source>
        <strain evidence="2">CBS 11374</strain>
    </source>
</reference>
<dbReference type="GeneID" id="87959907"/>
<organism evidence="2 3">
    <name type="scientific">Kwoniella shivajii</name>
    <dbReference type="NCBI Taxonomy" id="564305"/>
    <lineage>
        <taxon>Eukaryota</taxon>
        <taxon>Fungi</taxon>
        <taxon>Dikarya</taxon>
        <taxon>Basidiomycota</taxon>
        <taxon>Agaricomycotina</taxon>
        <taxon>Tremellomycetes</taxon>
        <taxon>Tremellales</taxon>
        <taxon>Cryptococcaceae</taxon>
        <taxon>Kwoniella</taxon>
    </lineage>
</organism>
<sequence>MSLAFEAAARRLVNNVEILRTVSSCDIYVQLIFWEILHEIMWASRILTNLRLTTLLDCVNGQEQSEDTAGSRRQLEDLGKERQTCDSILAEQLGRRVDTPGTCENIPSQSVSARIVLGCTEFSQDDPKPTGFLSRLDDYPIWTSIILKMLKDLEQKMSKGEKLILDRPKLVEDPNVNSSLQEKEIVAFVREEGFLKHQERLQSAWDKLARYIIETESGFGGSRFPPLRLEDLDSTSLSTNQLSADPKPSKSLDVKSKDLAQAALAAILPSLDMQDLLQELEKSKTTSKSLSEMSSGTGHKGKETLYSDVAGASSTSPGLVP</sequence>
<evidence type="ECO:0000256" key="1">
    <source>
        <dbReference type="SAM" id="MobiDB-lite"/>
    </source>
</evidence>
<gene>
    <name evidence="2" type="ORF">IL334_007777</name>
</gene>
<dbReference type="RefSeq" id="XP_062795517.1">
    <property type="nucleotide sequence ID" value="XM_062939466.1"/>
</dbReference>
<evidence type="ECO:0000313" key="2">
    <source>
        <dbReference type="EMBL" id="WRT70778.1"/>
    </source>
</evidence>
<dbReference type="Proteomes" id="UP001329825">
    <property type="component" value="Chromosome 11"/>
</dbReference>
<protein>
    <submittedName>
        <fullName evidence="2">Uncharacterized protein</fullName>
    </submittedName>
</protein>
<evidence type="ECO:0000313" key="3">
    <source>
        <dbReference type="Proteomes" id="UP001329825"/>
    </source>
</evidence>